<dbReference type="EMBL" id="MU005971">
    <property type="protein sequence ID" value="KAF2861599.1"/>
    <property type="molecule type" value="Genomic_DNA"/>
</dbReference>
<reference evidence="1" key="1">
    <citation type="journal article" date="2020" name="Stud. Mycol.">
        <title>101 Dothideomycetes genomes: a test case for predicting lifestyles and emergence of pathogens.</title>
        <authorList>
            <person name="Haridas S."/>
            <person name="Albert R."/>
            <person name="Binder M."/>
            <person name="Bloem J."/>
            <person name="Labutti K."/>
            <person name="Salamov A."/>
            <person name="Andreopoulos B."/>
            <person name="Baker S."/>
            <person name="Barry K."/>
            <person name="Bills G."/>
            <person name="Bluhm B."/>
            <person name="Cannon C."/>
            <person name="Castanera R."/>
            <person name="Culley D."/>
            <person name="Daum C."/>
            <person name="Ezra D."/>
            <person name="Gonzalez J."/>
            <person name="Henrissat B."/>
            <person name="Kuo A."/>
            <person name="Liang C."/>
            <person name="Lipzen A."/>
            <person name="Lutzoni F."/>
            <person name="Magnuson J."/>
            <person name="Mondo S."/>
            <person name="Nolan M."/>
            <person name="Ohm R."/>
            <person name="Pangilinan J."/>
            <person name="Park H.-J."/>
            <person name="Ramirez L."/>
            <person name="Alfaro M."/>
            <person name="Sun H."/>
            <person name="Tritt A."/>
            <person name="Yoshinaga Y."/>
            <person name="Zwiers L.-H."/>
            <person name="Turgeon B."/>
            <person name="Goodwin S."/>
            <person name="Spatafora J."/>
            <person name="Crous P."/>
            <person name="Grigoriev I."/>
        </authorList>
    </citation>
    <scope>NUCLEOTIDE SEQUENCE</scope>
    <source>
        <strain evidence="1">CBS 480.64</strain>
    </source>
</reference>
<dbReference type="OrthoDB" id="5411518at2759"/>
<proteinExistence type="predicted"/>
<sequence>MPDFNPSHFLSTWPQQNPYPTNNDFQTFITKIFSLPQNDTYIYLTQNTGVTLSQVQQHINYGSVNGLCTWYYDSTNSQRAVPTPSEIEAYNTIFFPGTSTPKSLKNLSSNAKKGSLRAEIGEYLNANYTPPPAGLTVPKTKHVNPYLDVWIWTNRFLLWAGPEPGTVRVRHSHAILPVLYHHFGCVCPSFEALEVIRVLARGRRVIDLGSGGGYWSFMLRERGLNVVAVDSGESEWRFMWVSDTVVCEGERWLKRNGGVEDVLLMVYPIVGQGFTERMVRAFRGTTIITAGTQNASGFTGFGEQTMAEWMEKETKGWKKLLQIPLPSFAGRDEALFVFEKGGRG</sequence>
<organism evidence="1 2">
    <name type="scientific">Piedraia hortae CBS 480.64</name>
    <dbReference type="NCBI Taxonomy" id="1314780"/>
    <lineage>
        <taxon>Eukaryota</taxon>
        <taxon>Fungi</taxon>
        <taxon>Dikarya</taxon>
        <taxon>Ascomycota</taxon>
        <taxon>Pezizomycotina</taxon>
        <taxon>Dothideomycetes</taxon>
        <taxon>Dothideomycetidae</taxon>
        <taxon>Capnodiales</taxon>
        <taxon>Piedraiaceae</taxon>
        <taxon>Piedraia</taxon>
    </lineage>
</organism>
<dbReference type="PANTHER" id="PTHR39290">
    <property type="entry name" value="C3H1-TYPE DOMAIN-CONTAINING PROTEIN-RELATED"/>
    <property type="match status" value="1"/>
</dbReference>
<dbReference type="InterPro" id="IPR029063">
    <property type="entry name" value="SAM-dependent_MTases_sf"/>
</dbReference>
<dbReference type="PANTHER" id="PTHR39290:SF6">
    <property type="entry name" value="S-ADENOSYL-L-METHIONINE-DEPENDENT METHYLTRANSFERASES SUPERFAMILY PROTEIN"/>
    <property type="match status" value="1"/>
</dbReference>
<accession>A0A6A7C3I7</accession>
<evidence type="ECO:0000313" key="2">
    <source>
        <dbReference type="Proteomes" id="UP000799421"/>
    </source>
</evidence>
<dbReference type="Gene3D" id="3.40.50.150">
    <property type="entry name" value="Vaccinia Virus protein VP39"/>
    <property type="match status" value="1"/>
</dbReference>
<dbReference type="SUPFAM" id="SSF53335">
    <property type="entry name" value="S-adenosyl-L-methionine-dependent methyltransferases"/>
    <property type="match status" value="1"/>
</dbReference>
<name>A0A6A7C3I7_9PEZI</name>
<keyword evidence="2" id="KW-1185">Reference proteome</keyword>
<evidence type="ECO:0000313" key="1">
    <source>
        <dbReference type="EMBL" id="KAF2861599.1"/>
    </source>
</evidence>
<protein>
    <recommendedName>
        <fullName evidence="3">S-adenosyl-L-methionine-dependent methyltransferase</fullName>
    </recommendedName>
</protein>
<evidence type="ECO:0008006" key="3">
    <source>
        <dbReference type="Google" id="ProtNLM"/>
    </source>
</evidence>
<dbReference type="Proteomes" id="UP000799421">
    <property type="component" value="Unassembled WGS sequence"/>
</dbReference>
<gene>
    <name evidence="1" type="ORF">K470DRAFT_276011</name>
</gene>
<dbReference type="AlphaFoldDB" id="A0A6A7C3I7"/>